<evidence type="ECO:0000313" key="3">
    <source>
        <dbReference type="Proteomes" id="UP000326500"/>
    </source>
</evidence>
<dbReference type="STRING" id="2200.GCA_001571405_01629"/>
<keyword evidence="1" id="KW-1133">Transmembrane helix</keyword>
<evidence type="ECO:0000313" key="2">
    <source>
        <dbReference type="EMBL" id="SDK19577.1"/>
    </source>
</evidence>
<reference evidence="2 3" key="1">
    <citation type="submission" date="2016-10" db="EMBL/GenBank/DDBJ databases">
        <authorList>
            <person name="Varghese N."/>
            <person name="Submissions S."/>
        </authorList>
    </citation>
    <scope>NUCLEOTIDE SEQUENCE [LARGE SCALE GENOMIC DNA]</scope>
    <source>
        <strain evidence="2 3">DSM 2373</strain>
    </source>
</reference>
<feature type="transmembrane region" description="Helical" evidence="1">
    <location>
        <begin position="83"/>
        <end position="100"/>
    </location>
</feature>
<dbReference type="AlphaFoldDB" id="A0A1G8ZX91"/>
<dbReference type="PROSITE" id="PS51257">
    <property type="entry name" value="PROKAR_LIPOPROTEIN"/>
    <property type="match status" value="1"/>
</dbReference>
<keyword evidence="1" id="KW-0472">Membrane</keyword>
<name>A0A1G8ZX91_9EURY</name>
<dbReference type="OrthoDB" id="107446at2157"/>
<proteinExistence type="predicted"/>
<gene>
    <name evidence="2" type="ORF">SAMN04488571_10559</name>
</gene>
<dbReference type="Proteomes" id="UP000326500">
    <property type="component" value="Unassembled WGS sequence"/>
</dbReference>
<keyword evidence="1" id="KW-0812">Transmembrane</keyword>
<protein>
    <submittedName>
        <fullName evidence="2">Uncharacterized protein</fullName>
    </submittedName>
</protein>
<feature type="transmembrane region" description="Helical" evidence="1">
    <location>
        <begin position="150"/>
        <end position="171"/>
    </location>
</feature>
<feature type="transmembrane region" description="Helical" evidence="1">
    <location>
        <begin position="52"/>
        <end position="71"/>
    </location>
</feature>
<dbReference type="RefSeq" id="WP_066957848.1">
    <property type="nucleotide sequence ID" value="NZ_BCNX01000008.1"/>
</dbReference>
<organism evidence="2 3">
    <name type="scientific">Methanoculleus thermophilus</name>
    <dbReference type="NCBI Taxonomy" id="2200"/>
    <lineage>
        <taxon>Archaea</taxon>
        <taxon>Methanobacteriati</taxon>
        <taxon>Methanobacteriota</taxon>
        <taxon>Stenosarchaea group</taxon>
        <taxon>Methanomicrobia</taxon>
        <taxon>Methanomicrobiales</taxon>
        <taxon>Methanomicrobiaceae</taxon>
        <taxon>Methanoculleus</taxon>
    </lineage>
</organism>
<dbReference type="EMBL" id="FNFT01000005">
    <property type="protein sequence ID" value="SDK19577.1"/>
    <property type="molecule type" value="Genomic_DNA"/>
</dbReference>
<keyword evidence="3" id="KW-1185">Reference proteome</keyword>
<accession>A0A1G8ZX91</accession>
<sequence>MSGKVVASLPRTRFSPAIPPIVAVVACVIWAGTARAVSGTVGPAPPSVLPVFILVIVTLAVTGAATPLPLISGTVSIRRERQAVLAAVAASVPFVFALLINPDRWPGGPAPLIADRVPVGGWLLDGIMGALPFAVDTTAYKLAFSALTDFGFYLECVLVATVLYAALRVVATPQKNARYRK</sequence>
<evidence type="ECO:0000256" key="1">
    <source>
        <dbReference type="SAM" id="Phobius"/>
    </source>
</evidence>